<protein>
    <recommendedName>
        <fullName evidence="5">C4-type zinc ribbon domain-containing protein</fullName>
    </recommendedName>
</protein>
<evidence type="ECO:0008006" key="5">
    <source>
        <dbReference type="Google" id="ProtNLM"/>
    </source>
</evidence>
<feature type="domain" description="C4-type zinc ribbon" evidence="2">
    <location>
        <begin position="197"/>
        <end position="229"/>
    </location>
</feature>
<dbReference type="PANTHER" id="PTHR39082:SF1">
    <property type="entry name" value="SCAVENGER RECEPTOR CLASS A MEMBER 3"/>
    <property type="match status" value="1"/>
</dbReference>
<accession>A0A381ZJF2</accession>
<dbReference type="InterPro" id="IPR056003">
    <property type="entry name" value="CT398_CC_hairpin"/>
</dbReference>
<evidence type="ECO:0000256" key="1">
    <source>
        <dbReference type="SAM" id="Coils"/>
    </source>
</evidence>
<evidence type="ECO:0000313" key="4">
    <source>
        <dbReference type="EMBL" id="SVA88877.1"/>
    </source>
</evidence>
<evidence type="ECO:0000259" key="2">
    <source>
        <dbReference type="Pfam" id="PF02591"/>
    </source>
</evidence>
<dbReference type="PANTHER" id="PTHR39082">
    <property type="entry name" value="PHOSPHOLIPASE C-BETA-2-RELATED"/>
    <property type="match status" value="1"/>
</dbReference>
<dbReference type="Pfam" id="PF24481">
    <property type="entry name" value="CT398_CC"/>
    <property type="match status" value="1"/>
</dbReference>
<dbReference type="Pfam" id="PF02591">
    <property type="entry name" value="Zn_ribbon_9"/>
    <property type="match status" value="1"/>
</dbReference>
<reference evidence="4" key="1">
    <citation type="submission" date="2018-05" db="EMBL/GenBank/DDBJ databases">
        <authorList>
            <person name="Lanie J.A."/>
            <person name="Ng W.-L."/>
            <person name="Kazmierczak K.M."/>
            <person name="Andrzejewski T.M."/>
            <person name="Davidsen T.M."/>
            <person name="Wayne K.J."/>
            <person name="Tettelin H."/>
            <person name="Glass J.I."/>
            <person name="Rusch D."/>
            <person name="Podicherti R."/>
            <person name="Tsui H.-C.T."/>
            <person name="Winkler M.E."/>
        </authorList>
    </citation>
    <scope>NUCLEOTIDE SEQUENCE</scope>
</reference>
<dbReference type="InterPro" id="IPR052376">
    <property type="entry name" value="Oxidative_Scav/Glycosyltrans"/>
</dbReference>
<organism evidence="4">
    <name type="scientific">marine metagenome</name>
    <dbReference type="NCBI Taxonomy" id="408172"/>
    <lineage>
        <taxon>unclassified sequences</taxon>
        <taxon>metagenomes</taxon>
        <taxon>ecological metagenomes</taxon>
    </lineage>
</organism>
<proteinExistence type="predicted"/>
<name>A0A381ZJF2_9ZZZZ</name>
<sequence>MNSIHHLKELQNIDDNLSEIRSYLGDLPVKVKELKSREAMLIEELDNGKDRLKHIEVELNKIEVEIAAAKEKINSLKDQLFKVANNRQYDALMAEIDYLKESVDQMETKDLELMEEKSQLKEKVKLQKESLDELTSDLSTRIDKLESTMAESGDRKKKLEQARNNRREEISQPLLSRYDRILKAKKGLAVVTVGDGACEGCGSAIPPQIVFSVKENSKLYNCDVCGRFLFWEEEQPKKNN</sequence>
<dbReference type="AlphaFoldDB" id="A0A381ZJF2"/>
<dbReference type="Gene3D" id="1.10.287.1490">
    <property type="match status" value="1"/>
</dbReference>
<dbReference type="InterPro" id="IPR003743">
    <property type="entry name" value="Zf-RING_7"/>
</dbReference>
<dbReference type="EMBL" id="UINC01021401">
    <property type="protein sequence ID" value="SVA88877.1"/>
    <property type="molecule type" value="Genomic_DNA"/>
</dbReference>
<gene>
    <name evidence="4" type="ORF">METZ01_LOCUS141731</name>
</gene>
<feature type="domain" description="CT398-like coiled coil hairpin" evidence="3">
    <location>
        <begin position="10"/>
        <end position="184"/>
    </location>
</feature>
<keyword evidence="1" id="KW-0175">Coiled coil</keyword>
<feature type="coiled-coil region" evidence="1">
    <location>
        <begin position="31"/>
        <end position="162"/>
    </location>
</feature>
<evidence type="ECO:0000259" key="3">
    <source>
        <dbReference type="Pfam" id="PF24481"/>
    </source>
</evidence>